<evidence type="ECO:0000256" key="8">
    <source>
        <dbReference type="SAM" id="MobiDB-lite"/>
    </source>
</evidence>
<evidence type="ECO:0000256" key="2">
    <source>
        <dbReference type="ARBA" id="ARBA00022617"/>
    </source>
</evidence>
<dbReference type="InterPro" id="IPR017972">
    <property type="entry name" value="Cyt_P450_CS"/>
</dbReference>
<evidence type="ECO:0000256" key="5">
    <source>
        <dbReference type="ARBA" id="ARBA00023004"/>
    </source>
</evidence>
<reference evidence="9" key="2">
    <citation type="journal article" date="2013" name="Appl. Environ. Microbiol.">
        <title>Identification of a Cyclosporine-Specific P450 Hydroxylase Gene through Targeted Cytochrome P450 Complement (CYPome) Disruption in Sebekia benihana.</title>
        <authorList>
            <person name="Lee M.J."/>
            <person name="Kim H.B."/>
            <person name="Yoon Y.J."/>
            <person name="Han K."/>
            <person name="Kim E.S."/>
        </authorList>
    </citation>
    <scope>NUCLEOTIDE SEQUENCE</scope>
    <source>
        <strain evidence="9">Sebekia benihana</strain>
    </source>
</reference>
<organism evidence="9">
    <name type="scientific">Nonomuraea dietziae</name>
    <dbReference type="NCBI Taxonomy" id="65515"/>
    <lineage>
        <taxon>Bacteria</taxon>
        <taxon>Bacillati</taxon>
        <taxon>Actinomycetota</taxon>
        <taxon>Actinomycetes</taxon>
        <taxon>Streptosporangiales</taxon>
        <taxon>Streptosporangiaceae</taxon>
        <taxon>Nonomuraea</taxon>
    </lineage>
</organism>
<dbReference type="PROSITE" id="PS00086">
    <property type="entry name" value="CYTOCHROME_P450"/>
    <property type="match status" value="1"/>
</dbReference>
<keyword evidence="4 7" id="KW-0560">Oxidoreductase</keyword>
<dbReference type="GO" id="GO:0005506">
    <property type="term" value="F:iron ion binding"/>
    <property type="evidence" value="ECO:0007669"/>
    <property type="project" value="InterPro"/>
</dbReference>
<dbReference type="GO" id="GO:0004497">
    <property type="term" value="F:monooxygenase activity"/>
    <property type="evidence" value="ECO:0007669"/>
    <property type="project" value="UniProtKB-KW"/>
</dbReference>
<dbReference type="PRINTS" id="PR00385">
    <property type="entry name" value="P450"/>
</dbReference>
<dbReference type="GO" id="GO:0020037">
    <property type="term" value="F:heme binding"/>
    <property type="evidence" value="ECO:0007669"/>
    <property type="project" value="InterPro"/>
</dbReference>
<dbReference type="GO" id="GO:0016705">
    <property type="term" value="F:oxidoreductase activity, acting on paired donors, with incorporation or reduction of molecular oxygen"/>
    <property type="evidence" value="ECO:0007669"/>
    <property type="project" value="InterPro"/>
</dbReference>
<dbReference type="PANTHER" id="PTHR46696:SF1">
    <property type="entry name" value="CYTOCHROME P450 YJIB-RELATED"/>
    <property type="match status" value="1"/>
</dbReference>
<dbReference type="SUPFAM" id="SSF48264">
    <property type="entry name" value="Cytochrome P450"/>
    <property type="match status" value="1"/>
</dbReference>
<dbReference type="Pfam" id="PF00067">
    <property type="entry name" value="p450"/>
    <property type="match status" value="1"/>
</dbReference>
<evidence type="ECO:0000256" key="4">
    <source>
        <dbReference type="ARBA" id="ARBA00023002"/>
    </source>
</evidence>
<dbReference type="EMBL" id="KC208050">
    <property type="protein sequence ID" value="AGE14546.1"/>
    <property type="molecule type" value="Genomic_DNA"/>
</dbReference>
<protein>
    <submittedName>
        <fullName evidence="9">Cytochrome P450 hydroxylase sb7</fullName>
    </submittedName>
</protein>
<dbReference type="AlphaFoldDB" id="M4JUT5"/>
<proteinExistence type="inferred from homology"/>
<keyword evidence="2 7" id="KW-0349">Heme</keyword>
<accession>M4JUT5</accession>
<dbReference type="CDD" id="cd11030">
    <property type="entry name" value="CYP105-like"/>
    <property type="match status" value="1"/>
</dbReference>
<dbReference type="PANTHER" id="PTHR46696">
    <property type="entry name" value="P450, PUTATIVE (EUROFUNG)-RELATED"/>
    <property type="match status" value="1"/>
</dbReference>
<evidence type="ECO:0000256" key="7">
    <source>
        <dbReference type="RuleBase" id="RU000461"/>
    </source>
</evidence>
<dbReference type="PRINTS" id="PR00359">
    <property type="entry name" value="BP450"/>
</dbReference>
<evidence type="ECO:0000256" key="1">
    <source>
        <dbReference type="ARBA" id="ARBA00010617"/>
    </source>
</evidence>
<keyword evidence="5 7" id="KW-0408">Iron</keyword>
<dbReference type="InterPro" id="IPR001128">
    <property type="entry name" value="Cyt_P450"/>
</dbReference>
<dbReference type="FunFam" id="1.10.630.10:FF:000018">
    <property type="entry name" value="Cytochrome P450 monooxygenase"/>
    <property type="match status" value="1"/>
</dbReference>
<feature type="region of interest" description="Disordered" evidence="8">
    <location>
        <begin position="1"/>
        <end position="29"/>
    </location>
</feature>
<evidence type="ECO:0000256" key="3">
    <source>
        <dbReference type="ARBA" id="ARBA00022723"/>
    </source>
</evidence>
<keyword evidence="6 7" id="KW-0503">Monooxygenase</keyword>
<dbReference type="Gene3D" id="1.10.630.10">
    <property type="entry name" value="Cytochrome P450"/>
    <property type="match status" value="1"/>
</dbReference>
<sequence>MKELPMSEASFTPVTFPTERPSPFDPPEVLGRWREQAPIRPLRYPDGHQGWLVTGFSAAKAVLTDSRFSSLLENLHWPIRWEGLEPENFVQPPGFFMQMDPPDHSRFRKQLAAQFTVRRMRQLEPRIEQITEEVLDAMERGGAPADLIQEFALPVPSLVICELLGVPYADRERFQRDSATALRVGSTREEVGAATGSMMGYLYELVARKRAEPADDLLSGLVAGGDLFHEEIAGAGLLLLVAGHETTANMLGLGTFALLSDPGQLAALRSEPPLIEGAVEELLRYLAVTHLGPLRAALEDVEIAGQTIRKGQVVTISVPAANRDPERFDDPETFDVTRPATVGHLTFGHGIHQCLGQQLARIEMRVAFPALFRRFPGLRLAVPSEEVPMRTDMSIYGAHQLPVIW</sequence>
<keyword evidence="3 7" id="KW-0479">Metal-binding</keyword>
<name>M4JUT5_9ACTN</name>
<evidence type="ECO:0000313" key="9">
    <source>
        <dbReference type="EMBL" id="AGE14546.1"/>
    </source>
</evidence>
<dbReference type="InterPro" id="IPR036396">
    <property type="entry name" value="Cyt_P450_sf"/>
</dbReference>
<dbReference type="InterPro" id="IPR002397">
    <property type="entry name" value="Cyt_P450_B"/>
</dbReference>
<reference evidence="9" key="1">
    <citation type="submission" date="2012-11" db="EMBL/GenBank/DDBJ databases">
        <authorList>
            <person name="Lee M.-J."/>
            <person name="Kim H.-B."/>
            <person name="Yoon Y.J."/>
            <person name="Han K."/>
            <person name="Kim E.-S."/>
        </authorList>
    </citation>
    <scope>NUCLEOTIDE SEQUENCE</scope>
    <source>
        <strain evidence="9">Sebekia benihana</strain>
    </source>
</reference>
<comment type="similarity">
    <text evidence="1 7">Belongs to the cytochrome P450 family.</text>
</comment>
<evidence type="ECO:0000256" key="6">
    <source>
        <dbReference type="ARBA" id="ARBA00023033"/>
    </source>
</evidence>